<dbReference type="NCBIfam" id="TIGR00756">
    <property type="entry name" value="PPR"/>
    <property type="match status" value="1"/>
</dbReference>
<sequence length="107" mass="12075">MTYRNSVTWNTMISDYSHHGLGKEALYVLQDMMTAVDYPKFPNYVTFVTVLSASAHLGLLSRAGLIDEAENYMSSVPTKPDVVSSHTLLNACYLHRNYEASELQRLL</sequence>
<proteinExistence type="predicted"/>
<protein>
    <submittedName>
        <fullName evidence="3">Pentatricopeptide repeat</fullName>
    </submittedName>
</protein>
<keyword evidence="1" id="KW-0677">Repeat</keyword>
<dbReference type="InterPro" id="IPR011990">
    <property type="entry name" value="TPR-like_helical_dom_sf"/>
</dbReference>
<reference evidence="4" key="1">
    <citation type="submission" date="2016-06" db="EMBL/GenBank/DDBJ databases">
        <title>Parallel loss of symbiosis genes in relatives of nitrogen-fixing non-legume Parasponia.</title>
        <authorList>
            <person name="Van Velzen R."/>
            <person name="Holmer R."/>
            <person name="Bu F."/>
            <person name="Rutten L."/>
            <person name="Van Zeijl A."/>
            <person name="Liu W."/>
            <person name="Santuari L."/>
            <person name="Cao Q."/>
            <person name="Sharma T."/>
            <person name="Shen D."/>
            <person name="Roswanjaya Y."/>
            <person name="Wardhani T."/>
            <person name="Kalhor M.S."/>
            <person name="Jansen J."/>
            <person name="Van den Hoogen J."/>
            <person name="Gungor B."/>
            <person name="Hartog M."/>
            <person name="Hontelez J."/>
            <person name="Verver J."/>
            <person name="Yang W.-C."/>
            <person name="Schijlen E."/>
            <person name="Repin R."/>
            <person name="Schilthuizen M."/>
            <person name="Schranz E."/>
            <person name="Heidstra R."/>
            <person name="Miyata K."/>
            <person name="Fedorova E."/>
            <person name="Kohlen W."/>
            <person name="Bisseling T."/>
            <person name="Smit S."/>
            <person name="Geurts R."/>
        </authorList>
    </citation>
    <scope>NUCLEOTIDE SEQUENCE [LARGE SCALE GENOMIC DNA]</scope>
    <source>
        <strain evidence="4">cv. WU1-14</strain>
    </source>
</reference>
<dbReference type="AlphaFoldDB" id="A0A2P5CWH1"/>
<evidence type="ECO:0000256" key="1">
    <source>
        <dbReference type="ARBA" id="ARBA00022737"/>
    </source>
</evidence>
<evidence type="ECO:0000313" key="4">
    <source>
        <dbReference type="Proteomes" id="UP000237105"/>
    </source>
</evidence>
<dbReference type="GO" id="GO:0003723">
    <property type="term" value="F:RNA binding"/>
    <property type="evidence" value="ECO:0007669"/>
    <property type="project" value="InterPro"/>
</dbReference>
<keyword evidence="4" id="KW-1185">Reference proteome</keyword>
<dbReference type="InterPro" id="IPR002885">
    <property type="entry name" value="PPR_rpt"/>
</dbReference>
<accession>A0A2P5CWH1</accession>
<dbReference type="PANTHER" id="PTHR47926:SF385">
    <property type="entry name" value="DYW DOMAIN-CONTAINING PROTEIN"/>
    <property type="match status" value="1"/>
</dbReference>
<organism evidence="3 4">
    <name type="scientific">Parasponia andersonii</name>
    <name type="common">Sponia andersonii</name>
    <dbReference type="NCBI Taxonomy" id="3476"/>
    <lineage>
        <taxon>Eukaryota</taxon>
        <taxon>Viridiplantae</taxon>
        <taxon>Streptophyta</taxon>
        <taxon>Embryophyta</taxon>
        <taxon>Tracheophyta</taxon>
        <taxon>Spermatophyta</taxon>
        <taxon>Magnoliopsida</taxon>
        <taxon>eudicotyledons</taxon>
        <taxon>Gunneridae</taxon>
        <taxon>Pentapetalae</taxon>
        <taxon>rosids</taxon>
        <taxon>fabids</taxon>
        <taxon>Rosales</taxon>
        <taxon>Cannabaceae</taxon>
        <taxon>Parasponia</taxon>
    </lineage>
</organism>
<feature type="repeat" description="PPR" evidence="2">
    <location>
        <begin position="5"/>
        <end position="39"/>
    </location>
</feature>
<dbReference type="STRING" id="3476.A0A2P5CWH1"/>
<dbReference type="Proteomes" id="UP000237105">
    <property type="component" value="Unassembled WGS sequence"/>
</dbReference>
<dbReference type="GO" id="GO:0009451">
    <property type="term" value="P:RNA modification"/>
    <property type="evidence" value="ECO:0007669"/>
    <property type="project" value="InterPro"/>
</dbReference>
<dbReference type="Gene3D" id="1.25.40.10">
    <property type="entry name" value="Tetratricopeptide repeat domain"/>
    <property type="match status" value="1"/>
</dbReference>
<dbReference type="InterPro" id="IPR046960">
    <property type="entry name" value="PPR_At4g14850-like_plant"/>
</dbReference>
<name>A0A2P5CWH1_PARAD</name>
<evidence type="ECO:0000256" key="2">
    <source>
        <dbReference type="PROSITE-ProRule" id="PRU00708"/>
    </source>
</evidence>
<gene>
    <name evidence="3" type="ORF">PanWU01x14_116800</name>
</gene>
<dbReference type="OrthoDB" id="1180590at2759"/>
<evidence type="ECO:0000313" key="3">
    <source>
        <dbReference type="EMBL" id="PON65366.1"/>
    </source>
</evidence>
<dbReference type="PANTHER" id="PTHR47926">
    <property type="entry name" value="PENTATRICOPEPTIDE REPEAT-CONTAINING PROTEIN"/>
    <property type="match status" value="1"/>
</dbReference>
<dbReference type="EMBL" id="JXTB01000088">
    <property type="protein sequence ID" value="PON65366.1"/>
    <property type="molecule type" value="Genomic_DNA"/>
</dbReference>
<dbReference type="PROSITE" id="PS51375">
    <property type="entry name" value="PPR"/>
    <property type="match status" value="1"/>
</dbReference>
<dbReference type="Pfam" id="PF01535">
    <property type="entry name" value="PPR"/>
    <property type="match status" value="1"/>
</dbReference>
<comment type="caution">
    <text evidence="3">The sequence shown here is derived from an EMBL/GenBank/DDBJ whole genome shotgun (WGS) entry which is preliminary data.</text>
</comment>